<evidence type="ECO:0000256" key="5">
    <source>
        <dbReference type="ARBA" id="ARBA00022737"/>
    </source>
</evidence>
<evidence type="ECO:0000256" key="11">
    <source>
        <dbReference type="RuleBase" id="RU000488"/>
    </source>
</evidence>
<keyword evidence="7 12" id="KW-1133">Transmembrane helix</keyword>
<dbReference type="PROSITE" id="PS50920">
    <property type="entry name" value="SOLCAR"/>
    <property type="match status" value="3"/>
</dbReference>
<keyword evidence="4 10" id="KW-0812">Transmembrane</keyword>
<evidence type="ECO:0000256" key="3">
    <source>
        <dbReference type="ARBA" id="ARBA00022448"/>
    </source>
</evidence>
<dbReference type="InterPro" id="IPR023395">
    <property type="entry name" value="MCP_dom_sf"/>
</dbReference>
<feature type="repeat" description="Solcar" evidence="10">
    <location>
        <begin position="148"/>
        <end position="245"/>
    </location>
</feature>
<evidence type="ECO:0000313" key="14">
    <source>
        <dbReference type="Proteomes" id="UP001212841"/>
    </source>
</evidence>
<evidence type="ECO:0000256" key="7">
    <source>
        <dbReference type="ARBA" id="ARBA00022989"/>
    </source>
</evidence>
<comment type="subcellular location">
    <subcellularLocation>
        <location evidence="1">Mitochondrion inner membrane</location>
        <topology evidence="1">Multi-pass membrane protein</topology>
    </subcellularLocation>
</comment>
<dbReference type="Pfam" id="PF00153">
    <property type="entry name" value="Mito_carr"/>
    <property type="match status" value="3"/>
</dbReference>
<comment type="similarity">
    <text evidence="2 11">Belongs to the mitochondrial carrier (TC 2.A.29) family.</text>
</comment>
<keyword evidence="3 11" id="KW-0813">Transport</keyword>
<dbReference type="Gene3D" id="1.50.40.10">
    <property type="entry name" value="Mitochondrial carrier domain"/>
    <property type="match status" value="1"/>
</dbReference>
<dbReference type="EMBL" id="JADGJD010000021">
    <property type="protein sequence ID" value="KAJ3056776.1"/>
    <property type="molecule type" value="Genomic_DNA"/>
</dbReference>
<evidence type="ECO:0000256" key="1">
    <source>
        <dbReference type="ARBA" id="ARBA00004448"/>
    </source>
</evidence>
<evidence type="ECO:0000256" key="2">
    <source>
        <dbReference type="ARBA" id="ARBA00006375"/>
    </source>
</evidence>
<proteinExistence type="inferred from homology"/>
<gene>
    <name evidence="13" type="primary">OAC1</name>
    <name evidence="13" type="ORF">HK097_004348</name>
</gene>
<keyword evidence="14" id="KW-1185">Reference proteome</keyword>
<dbReference type="SUPFAM" id="SSF103506">
    <property type="entry name" value="Mitochondrial carrier"/>
    <property type="match status" value="1"/>
</dbReference>
<evidence type="ECO:0000256" key="10">
    <source>
        <dbReference type="PROSITE-ProRule" id="PRU00282"/>
    </source>
</evidence>
<dbReference type="Proteomes" id="UP001212841">
    <property type="component" value="Unassembled WGS sequence"/>
</dbReference>
<evidence type="ECO:0000256" key="12">
    <source>
        <dbReference type="SAM" id="Phobius"/>
    </source>
</evidence>
<protein>
    <submittedName>
        <fullName evidence="13">Mitochondrial oxaloacetate carrier protein</fullName>
    </submittedName>
</protein>
<evidence type="ECO:0000256" key="9">
    <source>
        <dbReference type="ARBA" id="ARBA00023136"/>
    </source>
</evidence>
<feature type="repeat" description="Solcar" evidence="10">
    <location>
        <begin position="259"/>
        <end position="351"/>
    </location>
</feature>
<keyword evidence="9 10" id="KW-0472">Membrane</keyword>
<feature type="transmembrane region" description="Helical" evidence="12">
    <location>
        <begin position="150"/>
        <end position="176"/>
    </location>
</feature>
<accession>A0AAD5SR67</accession>
<comment type="caution">
    <text evidence="13">The sequence shown here is derived from an EMBL/GenBank/DDBJ whole genome shotgun (WGS) entry which is preliminary data.</text>
</comment>
<dbReference type="GO" id="GO:0005743">
    <property type="term" value="C:mitochondrial inner membrane"/>
    <property type="evidence" value="ECO:0007669"/>
    <property type="project" value="UniProtKB-SubCell"/>
</dbReference>
<keyword evidence="8" id="KW-0496">Mitochondrion</keyword>
<evidence type="ECO:0000256" key="4">
    <source>
        <dbReference type="ARBA" id="ARBA00022692"/>
    </source>
</evidence>
<dbReference type="AlphaFoldDB" id="A0AAD5SR67"/>
<evidence type="ECO:0000313" key="13">
    <source>
        <dbReference type="EMBL" id="KAJ3056776.1"/>
    </source>
</evidence>
<dbReference type="PANTHER" id="PTHR45928">
    <property type="entry name" value="RE38146P"/>
    <property type="match status" value="1"/>
</dbReference>
<evidence type="ECO:0000256" key="6">
    <source>
        <dbReference type="ARBA" id="ARBA00022792"/>
    </source>
</evidence>
<dbReference type="InterPro" id="IPR018108">
    <property type="entry name" value="MCP_transmembrane"/>
</dbReference>
<evidence type="ECO:0000256" key="8">
    <source>
        <dbReference type="ARBA" id="ARBA00023128"/>
    </source>
</evidence>
<dbReference type="PANTHER" id="PTHR45928:SF1">
    <property type="entry name" value="RE38146P"/>
    <property type="match status" value="1"/>
</dbReference>
<reference evidence="13" key="1">
    <citation type="submission" date="2020-05" db="EMBL/GenBank/DDBJ databases">
        <title>Phylogenomic resolution of chytrid fungi.</title>
        <authorList>
            <person name="Stajich J.E."/>
            <person name="Amses K."/>
            <person name="Simmons R."/>
            <person name="Seto K."/>
            <person name="Myers J."/>
            <person name="Bonds A."/>
            <person name="Quandt C.A."/>
            <person name="Barry K."/>
            <person name="Liu P."/>
            <person name="Grigoriev I."/>
            <person name="Longcore J.E."/>
            <person name="James T.Y."/>
        </authorList>
    </citation>
    <scope>NUCLEOTIDE SEQUENCE</scope>
    <source>
        <strain evidence="13">JEL0318</strain>
    </source>
</reference>
<keyword evidence="6" id="KW-0999">Mitochondrion inner membrane</keyword>
<keyword evidence="5" id="KW-0677">Repeat</keyword>
<feature type="repeat" description="Solcar" evidence="10">
    <location>
        <begin position="29"/>
        <end position="134"/>
    </location>
</feature>
<name>A0AAD5SR67_9FUNG</name>
<sequence>MSSSPVSAVPVPLPASVAPTVIPVQNTLAQHARAFVLGALAACGAVTFTNPWEVVKTRLQLQGELESKAKLAASTSTTPLPTRPHPYNNAFSGLLTIFRNEGIRGVQKGLGPAYAYQILLNGTRLGAYEPMREGCIDGLRSLTGSGREGVLFPGMVLAGATSGILGALIGSPVFLIKTRMQSYTAATAAVGHQHSYVTKGTFPALAHIYRNEGLRGLWRGADAAMLRAGVGSAVQLTGYDSTKGLLLKSGWFEEHDGQGDVRVHFAASLVTSFFVCLAMNPFDVASTRMYNQKATADGKQGTLYKNGLDCIMKTVRSEGPAALYKGFTAAYLRIGPHTVLMFVFLEQLKKLARWADTNV</sequence>
<dbReference type="InterPro" id="IPR051508">
    <property type="entry name" value="Mito_Carrier_Antiporter"/>
</dbReference>
<organism evidence="13 14">
    <name type="scientific">Rhizophlyctis rosea</name>
    <dbReference type="NCBI Taxonomy" id="64517"/>
    <lineage>
        <taxon>Eukaryota</taxon>
        <taxon>Fungi</taxon>
        <taxon>Fungi incertae sedis</taxon>
        <taxon>Chytridiomycota</taxon>
        <taxon>Chytridiomycota incertae sedis</taxon>
        <taxon>Chytridiomycetes</taxon>
        <taxon>Rhizophlyctidales</taxon>
        <taxon>Rhizophlyctidaceae</taxon>
        <taxon>Rhizophlyctis</taxon>
    </lineage>
</organism>